<dbReference type="Proteomes" id="UP000238312">
    <property type="component" value="Unassembled WGS sequence"/>
</dbReference>
<gene>
    <name evidence="6" type="ORF">B0I32_10364</name>
</gene>
<feature type="DNA-binding region" description="H-T-H motif" evidence="4">
    <location>
        <begin position="39"/>
        <end position="58"/>
    </location>
</feature>
<dbReference type="PRINTS" id="PR00455">
    <property type="entry name" value="HTHTETR"/>
</dbReference>
<dbReference type="Pfam" id="PF00440">
    <property type="entry name" value="TetR_N"/>
    <property type="match status" value="1"/>
</dbReference>
<evidence type="ECO:0000256" key="1">
    <source>
        <dbReference type="ARBA" id="ARBA00023015"/>
    </source>
</evidence>
<evidence type="ECO:0000256" key="4">
    <source>
        <dbReference type="PROSITE-ProRule" id="PRU00335"/>
    </source>
</evidence>
<dbReference type="PROSITE" id="PS50977">
    <property type="entry name" value="HTH_TETR_2"/>
    <property type="match status" value="1"/>
</dbReference>
<evidence type="ECO:0000256" key="3">
    <source>
        <dbReference type="ARBA" id="ARBA00023163"/>
    </source>
</evidence>
<organism evidence="6 7">
    <name type="scientific">Nonomuraea fuscirosea</name>
    <dbReference type="NCBI Taxonomy" id="1291556"/>
    <lineage>
        <taxon>Bacteria</taxon>
        <taxon>Bacillati</taxon>
        <taxon>Actinomycetota</taxon>
        <taxon>Actinomycetes</taxon>
        <taxon>Streptosporangiales</taxon>
        <taxon>Streptosporangiaceae</taxon>
        <taxon>Nonomuraea</taxon>
    </lineage>
</organism>
<evidence type="ECO:0000313" key="6">
    <source>
        <dbReference type="EMBL" id="PRX68103.1"/>
    </source>
</evidence>
<dbReference type="EMBL" id="PVNG01000003">
    <property type="protein sequence ID" value="PRX68103.1"/>
    <property type="molecule type" value="Genomic_DNA"/>
</dbReference>
<dbReference type="Gene3D" id="1.10.357.10">
    <property type="entry name" value="Tetracycline Repressor, domain 2"/>
    <property type="match status" value="1"/>
</dbReference>
<name>A0A2T0N6C2_9ACTN</name>
<dbReference type="InterPro" id="IPR050109">
    <property type="entry name" value="HTH-type_TetR-like_transc_reg"/>
</dbReference>
<keyword evidence="1" id="KW-0805">Transcription regulation</keyword>
<dbReference type="PANTHER" id="PTHR30055:SF223">
    <property type="entry name" value="HTH-TYPE TRANSCRIPTIONAL REGULATOR UIDR"/>
    <property type="match status" value="1"/>
</dbReference>
<evidence type="ECO:0000313" key="7">
    <source>
        <dbReference type="Proteomes" id="UP000238312"/>
    </source>
</evidence>
<evidence type="ECO:0000259" key="5">
    <source>
        <dbReference type="PROSITE" id="PS50977"/>
    </source>
</evidence>
<feature type="domain" description="HTH tetR-type" evidence="5">
    <location>
        <begin position="16"/>
        <end position="76"/>
    </location>
</feature>
<dbReference type="SUPFAM" id="SSF48498">
    <property type="entry name" value="Tetracyclin repressor-like, C-terminal domain"/>
    <property type="match status" value="1"/>
</dbReference>
<dbReference type="InterPro" id="IPR001647">
    <property type="entry name" value="HTH_TetR"/>
</dbReference>
<dbReference type="GO" id="GO:0003700">
    <property type="term" value="F:DNA-binding transcription factor activity"/>
    <property type="evidence" value="ECO:0007669"/>
    <property type="project" value="TreeGrafter"/>
</dbReference>
<protein>
    <submittedName>
        <fullName evidence="6">TetR family transcriptional regulator</fullName>
    </submittedName>
</protein>
<dbReference type="AlphaFoldDB" id="A0A2T0N6C2"/>
<dbReference type="InterPro" id="IPR009057">
    <property type="entry name" value="Homeodomain-like_sf"/>
</dbReference>
<dbReference type="InterPro" id="IPR036271">
    <property type="entry name" value="Tet_transcr_reg_TetR-rel_C_sf"/>
</dbReference>
<accession>A0A2T0N6C2</accession>
<dbReference type="GO" id="GO:0000976">
    <property type="term" value="F:transcription cis-regulatory region binding"/>
    <property type="evidence" value="ECO:0007669"/>
    <property type="project" value="TreeGrafter"/>
</dbReference>
<proteinExistence type="predicted"/>
<keyword evidence="2 4" id="KW-0238">DNA-binding</keyword>
<dbReference type="Pfam" id="PF13305">
    <property type="entry name" value="TetR_C_33"/>
    <property type="match status" value="1"/>
</dbReference>
<keyword evidence="3" id="KW-0804">Transcription</keyword>
<keyword evidence="7" id="KW-1185">Reference proteome</keyword>
<comment type="caution">
    <text evidence="6">The sequence shown here is derived from an EMBL/GenBank/DDBJ whole genome shotgun (WGS) entry which is preliminary data.</text>
</comment>
<dbReference type="PANTHER" id="PTHR30055">
    <property type="entry name" value="HTH-TYPE TRANSCRIPTIONAL REGULATOR RUTR"/>
    <property type="match status" value="1"/>
</dbReference>
<reference evidence="6 7" key="1">
    <citation type="submission" date="2018-03" db="EMBL/GenBank/DDBJ databases">
        <title>Genomic Encyclopedia of Type Strains, Phase III (KMG-III): the genomes of soil and plant-associated and newly described type strains.</title>
        <authorList>
            <person name="Whitman W."/>
        </authorList>
    </citation>
    <scope>NUCLEOTIDE SEQUENCE [LARGE SCALE GENOMIC DNA]</scope>
    <source>
        <strain evidence="6 7">CGMCC 4.7104</strain>
    </source>
</reference>
<dbReference type="InterPro" id="IPR025996">
    <property type="entry name" value="MT1864/Rv1816-like_C"/>
</dbReference>
<dbReference type="SUPFAM" id="SSF46689">
    <property type="entry name" value="Homeodomain-like"/>
    <property type="match status" value="1"/>
</dbReference>
<sequence>MSPAGAAVYAVNVNEQGTAARIVAVAERILRDEGADAVSMRRVGQAVGVTAMAIYRHYPSREALLRAVADRGARALAERWLRHAPPCGGLEERMSAALDGFLDFALGDPHLYRFLILDAWEGVRRFPEDFRDGQGPPFSVVTALVEEGMRTGFLRADDPLEVAMTVTSATQGLVQQYLSGRIGMDEADFRALCHRSTWRVVNGLRSKTEA</sequence>
<evidence type="ECO:0000256" key="2">
    <source>
        <dbReference type="ARBA" id="ARBA00023125"/>
    </source>
</evidence>